<dbReference type="GO" id="GO:0009055">
    <property type="term" value="F:electron transfer activity"/>
    <property type="evidence" value="ECO:0007669"/>
    <property type="project" value="InterPro"/>
</dbReference>
<dbReference type="EMBL" id="JADIMG010000111">
    <property type="protein sequence ID" value="MBO8461067.1"/>
    <property type="molecule type" value="Genomic_DNA"/>
</dbReference>
<evidence type="ECO:0000256" key="1">
    <source>
        <dbReference type="ARBA" id="ARBA00022723"/>
    </source>
</evidence>
<dbReference type="GO" id="GO:0046872">
    <property type="term" value="F:metal ion binding"/>
    <property type="evidence" value="ECO:0007669"/>
    <property type="project" value="UniProtKB-KW"/>
</dbReference>
<dbReference type="AlphaFoldDB" id="A0A9D9HWH7"/>
<proteinExistence type="predicted"/>
<evidence type="ECO:0000256" key="2">
    <source>
        <dbReference type="ARBA" id="ARBA00023004"/>
    </source>
</evidence>
<evidence type="ECO:0000313" key="6">
    <source>
        <dbReference type="Proteomes" id="UP000823641"/>
    </source>
</evidence>
<dbReference type="InterPro" id="IPR009056">
    <property type="entry name" value="Cyt_c-like_dom"/>
</dbReference>
<dbReference type="Proteomes" id="UP000823641">
    <property type="component" value="Unassembled WGS sequence"/>
</dbReference>
<evidence type="ECO:0000259" key="4">
    <source>
        <dbReference type="PROSITE" id="PS51007"/>
    </source>
</evidence>
<comment type="caution">
    <text evidence="5">The sequence shown here is derived from an EMBL/GenBank/DDBJ whole genome shotgun (WGS) entry which is preliminary data.</text>
</comment>
<feature type="domain" description="Cytochrome c" evidence="4">
    <location>
        <begin position="113"/>
        <end position="226"/>
    </location>
</feature>
<keyword evidence="1 3" id="KW-0479">Metal-binding</keyword>
<dbReference type="GO" id="GO:0020037">
    <property type="term" value="F:heme binding"/>
    <property type="evidence" value="ECO:0007669"/>
    <property type="project" value="InterPro"/>
</dbReference>
<protein>
    <recommendedName>
        <fullName evidence="4">Cytochrome c domain-containing protein</fullName>
    </recommendedName>
</protein>
<organism evidence="5 6">
    <name type="scientific">Candidatus Gallipaludibacter merdavium</name>
    <dbReference type="NCBI Taxonomy" id="2840839"/>
    <lineage>
        <taxon>Bacteria</taxon>
        <taxon>Pseudomonadati</taxon>
        <taxon>Bacteroidota</taxon>
        <taxon>Bacteroidia</taxon>
        <taxon>Bacteroidales</taxon>
        <taxon>Candidatus Gallipaludibacter</taxon>
    </lineage>
</organism>
<reference evidence="5" key="1">
    <citation type="submission" date="2020-10" db="EMBL/GenBank/DDBJ databases">
        <authorList>
            <person name="Gilroy R."/>
        </authorList>
    </citation>
    <scope>NUCLEOTIDE SEQUENCE</scope>
    <source>
        <strain evidence="5">G3-3990</strain>
    </source>
</reference>
<evidence type="ECO:0000313" key="5">
    <source>
        <dbReference type="EMBL" id="MBO8461067.1"/>
    </source>
</evidence>
<dbReference type="PROSITE" id="PS51007">
    <property type="entry name" value="CYTC"/>
    <property type="match status" value="1"/>
</dbReference>
<accession>A0A9D9HWH7</accession>
<gene>
    <name evidence="5" type="ORF">IAA73_12180</name>
</gene>
<name>A0A9D9HWH7_9BACT</name>
<evidence type="ECO:0000256" key="3">
    <source>
        <dbReference type="PROSITE-ProRule" id="PRU00433"/>
    </source>
</evidence>
<sequence length="229" mass="25104">MKRLIFLLATCIVFCTCDSGDIYPPDDSAGTYSVKVELLLQSVNTIPTTRERKLLVAAFDNTSEMPVRSQRISTAQESQTLTVTLDKVPDTATKIRLILTDQGANTIFTFAEADVSDGYANLGKVNLLSYDRLQEQLFTPSCIACHSAANPTKGLNLEAGASYAMIVGKPSQTMPELSLIAPYDTTKSYLYHKLMQFDGDGYNHTTLTTLKQNDITLLGEWIMAGAVNQ</sequence>
<keyword evidence="3" id="KW-0349">Heme</keyword>
<reference evidence="5" key="2">
    <citation type="journal article" date="2021" name="PeerJ">
        <title>Extensive microbial diversity within the chicken gut microbiome revealed by metagenomics and culture.</title>
        <authorList>
            <person name="Gilroy R."/>
            <person name="Ravi A."/>
            <person name="Getino M."/>
            <person name="Pursley I."/>
            <person name="Horton D.L."/>
            <person name="Alikhan N.F."/>
            <person name="Baker D."/>
            <person name="Gharbi K."/>
            <person name="Hall N."/>
            <person name="Watson M."/>
            <person name="Adriaenssens E.M."/>
            <person name="Foster-Nyarko E."/>
            <person name="Jarju S."/>
            <person name="Secka A."/>
            <person name="Antonio M."/>
            <person name="Oren A."/>
            <person name="Chaudhuri R.R."/>
            <person name="La Ragione R."/>
            <person name="Hildebrand F."/>
            <person name="Pallen M.J."/>
        </authorList>
    </citation>
    <scope>NUCLEOTIDE SEQUENCE</scope>
    <source>
        <strain evidence="5">G3-3990</strain>
    </source>
</reference>
<keyword evidence="2 3" id="KW-0408">Iron</keyword>